<accession>A0A392TFF3</accession>
<evidence type="ECO:0000313" key="1">
    <source>
        <dbReference type="EMBL" id="MCI58665.1"/>
    </source>
</evidence>
<dbReference type="AlphaFoldDB" id="A0A392TFF3"/>
<organism evidence="1 2">
    <name type="scientific">Trifolium medium</name>
    <dbReference type="NCBI Taxonomy" id="97028"/>
    <lineage>
        <taxon>Eukaryota</taxon>
        <taxon>Viridiplantae</taxon>
        <taxon>Streptophyta</taxon>
        <taxon>Embryophyta</taxon>
        <taxon>Tracheophyta</taxon>
        <taxon>Spermatophyta</taxon>
        <taxon>Magnoliopsida</taxon>
        <taxon>eudicotyledons</taxon>
        <taxon>Gunneridae</taxon>
        <taxon>Pentapetalae</taxon>
        <taxon>rosids</taxon>
        <taxon>fabids</taxon>
        <taxon>Fabales</taxon>
        <taxon>Fabaceae</taxon>
        <taxon>Papilionoideae</taxon>
        <taxon>50 kb inversion clade</taxon>
        <taxon>NPAAA clade</taxon>
        <taxon>Hologalegina</taxon>
        <taxon>IRL clade</taxon>
        <taxon>Trifolieae</taxon>
        <taxon>Trifolium</taxon>
    </lineage>
</organism>
<sequence>MSYGAMAGFVGFSFGPDPVVGEAEGVCVETSMRS</sequence>
<proteinExistence type="predicted"/>
<feature type="non-terminal residue" evidence="1">
    <location>
        <position position="34"/>
    </location>
</feature>
<comment type="caution">
    <text evidence="1">The sequence shown here is derived from an EMBL/GenBank/DDBJ whole genome shotgun (WGS) entry which is preliminary data.</text>
</comment>
<reference evidence="1 2" key="1">
    <citation type="journal article" date="2018" name="Front. Plant Sci.">
        <title>Red Clover (Trifolium pratense) and Zigzag Clover (T. medium) - A Picture of Genomic Similarities and Differences.</title>
        <authorList>
            <person name="Dluhosova J."/>
            <person name="Istvanek J."/>
            <person name="Nedelnik J."/>
            <person name="Repkova J."/>
        </authorList>
    </citation>
    <scope>NUCLEOTIDE SEQUENCE [LARGE SCALE GENOMIC DNA]</scope>
    <source>
        <strain evidence="2">cv. 10/8</strain>
        <tissue evidence="1">Leaf</tissue>
    </source>
</reference>
<evidence type="ECO:0000313" key="2">
    <source>
        <dbReference type="Proteomes" id="UP000265520"/>
    </source>
</evidence>
<dbReference type="EMBL" id="LXQA010549907">
    <property type="protein sequence ID" value="MCI58665.1"/>
    <property type="molecule type" value="Genomic_DNA"/>
</dbReference>
<dbReference type="Proteomes" id="UP000265520">
    <property type="component" value="Unassembled WGS sequence"/>
</dbReference>
<keyword evidence="2" id="KW-1185">Reference proteome</keyword>
<name>A0A392TFF3_9FABA</name>
<protein>
    <submittedName>
        <fullName evidence="1">Uncharacterized protein</fullName>
    </submittedName>
</protein>